<dbReference type="InterPro" id="IPR011054">
    <property type="entry name" value="Rudment_hybrid_motif"/>
</dbReference>
<feature type="binding site" evidence="4">
    <location>
        <position position="184"/>
    </location>
    <ligand>
        <name>ATP</name>
        <dbReference type="ChEBI" id="CHEBI:30616"/>
    </ligand>
</feature>
<dbReference type="SUPFAM" id="SSF51246">
    <property type="entry name" value="Rudiment single hybrid motif"/>
    <property type="match status" value="1"/>
</dbReference>
<evidence type="ECO:0000256" key="1">
    <source>
        <dbReference type="ARBA" id="ARBA00022741"/>
    </source>
</evidence>
<comment type="catalytic activity">
    <reaction evidence="4 5">
        <text>5-amino-1-(5-phospho-beta-D-ribosyl)imidazole + hydrogencarbonate + ATP = 5-carboxyamino-1-(5-phospho-D-ribosyl)imidazole + ADP + phosphate + 2 H(+)</text>
        <dbReference type="Rhea" id="RHEA:19317"/>
        <dbReference type="ChEBI" id="CHEBI:15378"/>
        <dbReference type="ChEBI" id="CHEBI:17544"/>
        <dbReference type="ChEBI" id="CHEBI:30616"/>
        <dbReference type="ChEBI" id="CHEBI:43474"/>
        <dbReference type="ChEBI" id="CHEBI:58730"/>
        <dbReference type="ChEBI" id="CHEBI:137981"/>
        <dbReference type="ChEBI" id="CHEBI:456216"/>
        <dbReference type="EC" id="6.3.4.18"/>
    </reaction>
</comment>
<feature type="domain" description="ATP-grasp" evidence="6">
    <location>
        <begin position="105"/>
        <end position="291"/>
    </location>
</feature>
<dbReference type="RefSeq" id="WP_109764915.1">
    <property type="nucleotide sequence ID" value="NZ_QGGU01000014.1"/>
</dbReference>
<dbReference type="GO" id="GO:0046872">
    <property type="term" value="F:metal ion binding"/>
    <property type="evidence" value="ECO:0007669"/>
    <property type="project" value="InterPro"/>
</dbReference>
<dbReference type="GO" id="GO:0034028">
    <property type="term" value="F:5-(carboxyamino)imidazole ribonucleotide synthase activity"/>
    <property type="evidence" value="ECO:0007669"/>
    <property type="project" value="UniProtKB-UniRule"/>
</dbReference>
<feature type="binding site" evidence="4">
    <location>
        <begin position="176"/>
        <end position="179"/>
    </location>
    <ligand>
        <name>ATP</name>
        <dbReference type="ChEBI" id="CHEBI:30616"/>
    </ligand>
</feature>
<dbReference type="GO" id="GO:0004638">
    <property type="term" value="F:phosphoribosylaminoimidazole carboxylase activity"/>
    <property type="evidence" value="ECO:0007669"/>
    <property type="project" value="InterPro"/>
</dbReference>
<evidence type="ECO:0000313" key="8">
    <source>
        <dbReference type="Proteomes" id="UP000245790"/>
    </source>
</evidence>
<keyword evidence="3 4" id="KW-0067">ATP-binding</keyword>
<dbReference type="InterPro" id="IPR054350">
    <property type="entry name" value="PurT/PurK_preATP-grasp"/>
</dbReference>
<dbReference type="NCBIfam" id="TIGR01161">
    <property type="entry name" value="purK"/>
    <property type="match status" value="1"/>
</dbReference>
<comment type="function">
    <text evidence="5">Catalyzes the ATP-dependent conversion of 5-aminoimidazole ribonucleotide (AIR) and HCO(3)- to N5-carboxyaminoimidazole ribonucleotide (N5-CAIR).</text>
</comment>
<evidence type="ECO:0000259" key="6">
    <source>
        <dbReference type="PROSITE" id="PS50975"/>
    </source>
</evidence>
<name>A0A316FAM8_9GAMM</name>
<dbReference type="InterPro" id="IPR005875">
    <property type="entry name" value="PurK"/>
</dbReference>
<reference evidence="7 8" key="1">
    <citation type="submission" date="2018-05" db="EMBL/GenBank/DDBJ databases">
        <title>Genomic Encyclopedia of Type Strains, Phase IV (KMG-IV): sequencing the most valuable type-strain genomes for metagenomic binning, comparative biology and taxonomic classification.</title>
        <authorList>
            <person name="Goeker M."/>
        </authorList>
    </citation>
    <scope>NUCLEOTIDE SEQUENCE [LARGE SCALE GENOMIC DNA]</scope>
    <source>
        <strain evidence="7 8">DSM 25350</strain>
    </source>
</reference>
<dbReference type="EMBL" id="QGGU01000014">
    <property type="protein sequence ID" value="PWK45372.1"/>
    <property type="molecule type" value="Genomic_DNA"/>
</dbReference>
<dbReference type="SUPFAM" id="SSF52440">
    <property type="entry name" value="PreATP-grasp domain"/>
    <property type="match status" value="1"/>
</dbReference>
<dbReference type="Pfam" id="PF22660">
    <property type="entry name" value="RS_preATP-grasp-like"/>
    <property type="match status" value="1"/>
</dbReference>
<keyword evidence="1 4" id="KW-0547">Nucleotide-binding</keyword>
<evidence type="ECO:0000313" key="7">
    <source>
        <dbReference type="EMBL" id="PWK45372.1"/>
    </source>
</evidence>
<dbReference type="Pfam" id="PF17769">
    <property type="entry name" value="PurK_C"/>
    <property type="match status" value="1"/>
</dbReference>
<dbReference type="InterPro" id="IPR011761">
    <property type="entry name" value="ATP-grasp"/>
</dbReference>
<dbReference type="Gene3D" id="3.30.1490.20">
    <property type="entry name" value="ATP-grasp fold, A domain"/>
    <property type="match status" value="1"/>
</dbReference>
<accession>A0A316FAM8</accession>
<feature type="binding site" evidence="4">
    <location>
        <position position="141"/>
    </location>
    <ligand>
        <name>ATP</name>
        <dbReference type="ChEBI" id="CHEBI:30616"/>
    </ligand>
</feature>
<dbReference type="PANTHER" id="PTHR11609">
    <property type="entry name" value="PURINE BIOSYNTHESIS PROTEIN 6/7, PUR6/7"/>
    <property type="match status" value="1"/>
</dbReference>
<organism evidence="7 8">
    <name type="scientific">Pleionea mediterranea</name>
    <dbReference type="NCBI Taxonomy" id="523701"/>
    <lineage>
        <taxon>Bacteria</taxon>
        <taxon>Pseudomonadati</taxon>
        <taxon>Pseudomonadota</taxon>
        <taxon>Gammaproteobacteria</taxon>
        <taxon>Oceanospirillales</taxon>
        <taxon>Pleioneaceae</taxon>
        <taxon>Pleionea</taxon>
    </lineage>
</organism>
<dbReference type="Proteomes" id="UP000245790">
    <property type="component" value="Unassembled WGS sequence"/>
</dbReference>
<comment type="subunit">
    <text evidence="4 5">Homodimer.</text>
</comment>
<evidence type="ECO:0000256" key="5">
    <source>
        <dbReference type="RuleBase" id="RU361200"/>
    </source>
</evidence>
<keyword evidence="4 5" id="KW-0436">Ligase</keyword>
<comment type="function">
    <text evidence="4">Catalyzes the ATP-dependent conversion of 5-aminoimidazole ribonucleotide (AIR) and HCO(3)(-) to N5-carboxyaminoimidazole ribonucleotide (N5-CAIR).</text>
</comment>
<dbReference type="OrthoDB" id="9804625at2"/>
<dbReference type="GO" id="GO:0006189">
    <property type="term" value="P:'de novo' IMP biosynthetic process"/>
    <property type="evidence" value="ECO:0007669"/>
    <property type="project" value="UniProtKB-UniRule"/>
</dbReference>
<comment type="caution">
    <text evidence="7">The sequence shown here is derived from an EMBL/GenBank/DDBJ whole genome shotgun (WGS) entry which is preliminary data.</text>
</comment>
<dbReference type="HAMAP" id="MF_01928">
    <property type="entry name" value="PurK"/>
    <property type="match status" value="1"/>
</dbReference>
<dbReference type="SUPFAM" id="SSF56059">
    <property type="entry name" value="Glutathione synthetase ATP-binding domain-like"/>
    <property type="match status" value="1"/>
</dbReference>
<keyword evidence="2 4" id="KW-0658">Purine biosynthesis</keyword>
<feature type="binding site" evidence="4">
    <location>
        <begin position="261"/>
        <end position="262"/>
    </location>
    <ligand>
        <name>ATP</name>
        <dbReference type="ChEBI" id="CHEBI:30616"/>
    </ligand>
</feature>
<sequence>MHIGIYGTGQLARMMAHDGKKLGATFSFIAEPNDDVSAIKGLGEQVMFSGSESAEAIFKALGEPEVITVEKEAVDVPLLRDLQKLCRVSPNPDVLEITQHRLREKNFLNKIGIPTAGYAEANSASDVTKAIEALGIPVAVKSIEQGYDGKNQWHLKTEADVEKFLETYNSSPLIIEQWVPFEAEVSLIAARSLAGDIAFYAMAYNEHRGGILISSIVPAKNYQEKFTKRAQEYLRKILTESDYVGVLSMECFVKGDELLVNELAPRVHNSGHWSQAGTACSQFENAIRAVMGIELGNTELNGPTAMLNLLGKEVAQSDITIPNAQLHWYDKQCKPKRKVGHINFQHEDYAELEKNLAALEKQVYQDN</sequence>
<dbReference type="InterPro" id="IPR040686">
    <property type="entry name" value="PurK_C"/>
</dbReference>
<dbReference type="GO" id="GO:0005829">
    <property type="term" value="C:cytosol"/>
    <property type="evidence" value="ECO:0007669"/>
    <property type="project" value="TreeGrafter"/>
</dbReference>
<feature type="binding site" evidence="4">
    <location>
        <position position="207"/>
    </location>
    <ligand>
        <name>ATP</name>
        <dbReference type="ChEBI" id="CHEBI:30616"/>
    </ligand>
</feature>
<keyword evidence="8" id="KW-1185">Reference proteome</keyword>
<comment type="similarity">
    <text evidence="4 5">Belongs to the PurK/PurT family.</text>
</comment>
<dbReference type="PROSITE" id="PS50975">
    <property type="entry name" value="ATP_GRASP"/>
    <property type="match status" value="1"/>
</dbReference>
<feature type="binding site" evidence="4">
    <location>
        <position position="101"/>
    </location>
    <ligand>
        <name>ATP</name>
        <dbReference type="ChEBI" id="CHEBI:30616"/>
    </ligand>
</feature>
<evidence type="ECO:0000256" key="4">
    <source>
        <dbReference type="HAMAP-Rule" id="MF_01928"/>
    </source>
</evidence>
<dbReference type="PANTHER" id="PTHR11609:SF5">
    <property type="entry name" value="PHOSPHORIBOSYLAMINOIMIDAZOLE CARBOXYLASE"/>
    <property type="match status" value="1"/>
</dbReference>
<evidence type="ECO:0000256" key="3">
    <source>
        <dbReference type="ARBA" id="ARBA00022840"/>
    </source>
</evidence>
<dbReference type="UniPathway" id="UPA00074">
    <property type="reaction ID" value="UER00942"/>
</dbReference>
<proteinExistence type="inferred from homology"/>
<dbReference type="AlphaFoldDB" id="A0A316FAM8"/>
<comment type="pathway">
    <text evidence="4 5">Purine metabolism; IMP biosynthesis via de novo pathway; 5-amino-1-(5-phospho-D-ribosyl)imidazole-4-carboxylate from 5-amino-1-(5-phospho-D-ribosyl)imidazole (N5-CAIR route): step 1/2.</text>
</comment>
<gene>
    <name evidence="4 5" type="primary">purK</name>
    <name evidence="7" type="ORF">C8D97_11445</name>
</gene>
<dbReference type="InterPro" id="IPR016185">
    <property type="entry name" value="PreATP-grasp_dom_sf"/>
</dbReference>
<protein>
    <recommendedName>
        <fullName evidence="4 5">N5-carboxyaminoimidazole ribonucleotide synthase</fullName>
        <shortName evidence="4 5">N5-CAIR synthase</shortName>
        <ecNumber evidence="4 5">6.3.4.18</ecNumber>
    </recommendedName>
    <alternativeName>
        <fullName evidence="4 5">5-(carboxyamino)imidazole ribonucleotide synthetase</fullName>
    </alternativeName>
</protein>
<dbReference type="InterPro" id="IPR013815">
    <property type="entry name" value="ATP_grasp_subdomain_1"/>
</dbReference>
<dbReference type="InterPro" id="IPR003135">
    <property type="entry name" value="ATP-grasp_carboxylate-amine"/>
</dbReference>
<dbReference type="Pfam" id="PF02222">
    <property type="entry name" value="ATP-grasp"/>
    <property type="match status" value="1"/>
</dbReference>
<comment type="caution">
    <text evidence="4">Lacks conserved residue(s) required for the propagation of feature annotation.</text>
</comment>
<dbReference type="NCBIfam" id="NF004679">
    <property type="entry name" value="PRK06019.1-5"/>
    <property type="match status" value="1"/>
</dbReference>
<dbReference type="Gene3D" id="3.40.50.20">
    <property type="match status" value="1"/>
</dbReference>
<evidence type="ECO:0000256" key="2">
    <source>
        <dbReference type="ARBA" id="ARBA00022755"/>
    </source>
</evidence>
<dbReference type="GO" id="GO:0005524">
    <property type="term" value="F:ATP binding"/>
    <property type="evidence" value="ECO:0007669"/>
    <property type="project" value="UniProtKB-UniRule"/>
</dbReference>
<dbReference type="EC" id="6.3.4.18" evidence="4 5"/>
<dbReference type="Gene3D" id="3.30.470.20">
    <property type="entry name" value="ATP-grasp fold, B domain"/>
    <property type="match status" value="1"/>
</dbReference>